<evidence type="ECO:0000313" key="2">
    <source>
        <dbReference type="Proteomes" id="UP000001072"/>
    </source>
</evidence>
<reference evidence="2" key="1">
    <citation type="journal article" date="2011" name="Proc. Natl. Acad. Sci. U.S.A.">
        <title>Obligate biotrophy features unraveled by the genomic analysis of rust fungi.</title>
        <authorList>
            <person name="Duplessis S."/>
            <person name="Cuomo C.A."/>
            <person name="Lin Y.-C."/>
            <person name="Aerts A."/>
            <person name="Tisserant E."/>
            <person name="Veneault-Fourrey C."/>
            <person name="Joly D.L."/>
            <person name="Hacquard S."/>
            <person name="Amselem J."/>
            <person name="Cantarel B.L."/>
            <person name="Chiu R."/>
            <person name="Coutinho P.M."/>
            <person name="Feau N."/>
            <person name="Field M."/>
            <person name="Frey P."/>
            <person name="Gelhaye E."/>
            <person name="Goldberg J."/>
            <person name="Grabherr M.G."/>
            <person name="Kodira C.D."/>
            <person name="Kohler A."/>
            <person name="Kuees U."/>
            <person name="Lindquist E.A."/>
            <person name="Lucas S.M."/>
            <person name="Mago R."/>
            <person name="Mauceli E."/>
            <person name="Morin E."/>
            <person name="Murat C."/>
            <person name="Pangilinan J.L."/>
            <person name="Park R."/>
            <person name="Pearson M."/>
            <person name="Quesneville H."/>
            <person name="Rouhier N."/>
            <person name="Sakthikumar S."/>
            <person name="Salamov A.A."/>
            <person name="Schmutz J."/>
            <person name="Selles B."/>
            <person name="Shapiro H."/>
            <person name="Tanguay P."/>
            <person name="Tuskan G.A."/>
            <person name="Henrissat B."/>
            <person name="Van de Peer Y."/>
            <person name="Rouze P."/>
            <person name="Ellis J.G."/>
            <person name="Dodds P.N."/>
            <person name="Schein J.E."/>
            <person name="Zhong S."/>
            <person name="Hamelin R.C."/>
            <person name="Grigoriev I.V."/>
            <person name="Szabo L.J."/>
            <person name="Martin F."/>
        </authorList>
    </citation>
    <scope>NUCLEOTIDE SEQUENCE [LARGE SCALE GENOMIC DNA]</scope>
    <source>
        <strain evidence="2">98AG31 / pathotype 3-4-7</strain>
    </source>
</reference>
<gene>
    <name evidence="1" type="ORF">MELLADRAFT_94851</name>
</gene>
<dbReference type="Pfam" id="PF20206">
    <property type="entry name" value="Tra1_ring"/>
    <property type="match status" value="2"/>
</dbReference>
<dbReference type="eggNOG" id="KOG0889">
    <property type="taxonomic scope" value="Eukaryota"/>
</dbReference>
<dbReference type="AlphaFoldDB" id="F4S858"/>
<dbReference type="KEGG" id="mlr:MELLADRAFT_94851"/>
<name>F4S858_MELLP</name>
<protein>
    <submittedName>
        <fullName evidence="1">Uncharacterized protein</fullName>
    </submittedName>
</protein>
<sequence length="283" mass="31989">MADILGGDRSIKYCYITSFYHETVLTSSDLPYKTAAANRFLDILHKGDVTPAHKTAILRHAINPMLLLAFTRGKKEASIVDAEYITKVHRVIWNHIEMLQMANSILEYRHHLVGEQRQEVIKFGWQFLSGKDVSGKDDQMVTNAAYILIARFFDAFDSPMKIVSQILLGLLKLQTGEAKHLVCKALDILLPALPRRYKDNPTEWPEPFYNDRDMFVPAAMQRMAVSGSANVETHALVVDMVEVIIQWVQQRAEALLVKDEDTRMADPTSISKAATTPALRPHS</sequence>
<keyword evidence="2" id="KW-1185">Reference proteome</keyword>
<dbReference type="STRING" id="747676.F4S858"/>
<dbReference type="VEuPathDB" id="FungiDB:MELLADRAFT_94851"/>
<dbReference type="EMBL" id="GL883163">
    <property type="protein sequence ID" value="EGF99176.1"/>
    <property type="molecule type" value="Genomic_DNA"/>
</dbReference>
<dbReference type="Proteomes" id="UP000001072">
    <property type="component" value="Unassembled WGS sequence"/>
</dbReference>
<dbReference type="OrthoDB" id="5570127at2759"/>
<dbReference type="HOGENOM" id="CLU_983805_0_0_1"/>
<organism evidence="2">
    <name type="scientific">Melampsora larici-populina (strain 98AG31 / pathotype 3-4-7)</name>
    <name type="common">Poplar leaf rust fungus</name>
    <dbReference type="NCBI Taxonomy" id="747676"/>
    <lineage>
        <taxon>Eukaryota</taxon>
        <taxon>Fungi</taxon>
        <taxon>Dikarya</taxon>
        <taxon>Basidiomycota</taxon>
        <taxon>Pucciniomycotina</taxon>
        <taxon>Pucciniomycetes</taxon>
        <taxon>Pucciniales</taxon>
        <taxon>Melampsoraceae</taxon>
        <taxon>Melampsora</taxon>
    </lineage>
</organism>
<dbReference type="InterPro" id="IPR046805">
    <property type="entry name" value="Tra1_ring"/>
</dbReference>
<accession>F4S858</accession>
<dbReference type="RefSeq" id="XP_007417571.1">
    <property type="nucleotide sequence ID" value="XM_007417509.1"/>
</dbReference>
<dbReference type="InParanoid" id="F4S858"/>
<dbReference type="GeneID" id="18937034"/>
<proteinExistence type="predicted"/>
<evidence type="ECO:0000313" key="1">
    <source>
        <dbReference type="EMBL" id="EGF99176.1"/>
    </source>
</evidence>